<sequence>MKKNLSIVFPCVLFLCLVTVEKAFSQGPKKNAKTSDLYVVPKVYSQTKTPQQLLKDPLGNKGVLKERSIADQVIADDLIVQGSGCFGFDCINNENFGYSTVILKENNLRLRFDDTSLTGSFAANDWELEANESANGGTNHFAINDITGATTPFKIIAAAPTNSFFVASNGKVGFRTSTPVLDLHMNTRDTPAVRFEQNNSGGFTAQTWDVAGNETNFFVRDVTGGSRLPFRIRPGAPTSSIDINAQGFVGMSTANPQATLHVEGFAFVRDSLFVKGAILPGAIVSPSDERLKRNIADMGSMSGIISSLKPKTFYYNTDKYSDMGFSGNLQYGLIAQEVETTLPSFVSPTSFPGHKESFKTVNYVGLIPILLQGIKEQISINEQQKAEITDLKAKLAKYETLNARLDRLEAALNLKDVNTTEEKKADKK</sequence>
<dbReference type="RefSeq" id="WP_340238719.1">
    <property type="nucleotide sequence ID" value="NZ_JBBEWC010000010.1"/>
</dbReference>
<feature type="coiled-coil region" evidence="1">
    <location>
        <begin position="374"/>
        <end position="418"/>
    </location>
</feature>
<evidence type="ECO:0000256" key="1">
    <source>
        <dbReference type="SAM" id="Coils"/>
    </source>
</evidence>
<evidence type="ECO:0000313" key="4">
    <source>
        <dbReference type="Proteomes" id="UP001597510"/>
    </source>
</evidence>
<evidence type="ECO:0000259" key="2">
    <source>
        <dbReference type="PROSITE" id="PS51688"/>
    </source>
</evidence>
<keyword evidence="1" id="KW-0175">Coiled coil</keyword>
<protein>
    <submittedName>
        <fullName evidence="3">Tail fiber domain-containing protein</fullName>
    </submittedName>
</protein>
<dbReference type="EMBL" id="JBHULC010000039">
    <property type="protein sequence ID" value="MFD2523982.1"/>
    <property type="molecule type" value="Genomic_DNA"/>
</dbReference>
<organism evidence="3 4">
    <name type="scientific">Emticicia soli</name>
    <dbReference type="NCBI Taxonomy" id="2027878"/>
    <lineage>
        <taxon>Bacteria</taxon>
        <taxon>Pseudomonadati</taxon>
        <taxon>Bacteroidota</taxon>
        <taxon>Cytophagia</taxon>
        <taxon>Cytophagales</taxon>
        <taxon>Leadbetterellaceae</taxon>
        <taxon>Emticicia</taxon>
    </lineage>
</organism>
<dbReference type="InterPro" id="IPR030392">
    <property type="entry name" value="S74_ICA"/>
</dbReference>
<accession>A0ABW5JF40</accession>
<dbReference type="PROSITE" id="PS51688">
    <property type="entry name" value="ICA"/>
    <property type="match status" value="1"/>
</dbReference>
<proteinExistence type="predicted"/>
<keyword evidence="4" id="KW-1185">Reference proteome</keyword>
<feature type="domain" description="Peptidase S74" evidence="2">
    <location>
        <begin position="287"/>
        <end position="388"/>
    </location>
</feature>
<gene>
    <name evidence="3" type="ORF">ACFSR2_23985</name>
</gene>
<name>A0ABW5JF40_9BACT</name>
<comment type="caution">
    <text evidence="3">The sequence shown here is derived from an EMBL/GenBank/DDBJ whole genome shotgun (WGS) entry which is preliminary data.</text>
</comment>
<reference evidence="4" key="1">
    <citation type="journal article" date="2019" name="Int. J. Syst. Evol. Microbiol.">
        <title>The Global Catalogue of Microorganisms (GCM) 10K type strain sequencing project: providing services to taxonomists for standard genome sequencing and annotation.</title>
        <authorList>
            <consortium name="The Broad Institute Genomics Platform"/>
            <consortium name="The Broad Institute Genome Sequencing Center for Infectious Disease"/>
            <person name="Wu L."/>
            <person name="Ma J."/>
        </authorList>
    </citation>
    <scope>NUCLEOTIDE SEQUENCE [LARGE SCALE GENOMIC DNA]</scope>
    <source>
        <strain evidence="4">KCTC 52344</strain>
    </source>
</reference>
<evidence type="ECO:0000313" key="3">
    <source>
        <dbReference type="EMBL" id="MFD2523982.1"/>
    </source>
</evidence>
<dbReference type="Proteomes" id="UP001597510">
    <property type="component" value="Unassembled WGS sequence"/>
</dbReference>
<dbReference type="Pfam" id="PF13884">
    <property type="entry name" value="Peptidase_S74"/>
    <property type="match status" value="1"/>
</dbReference>